<name>A0A4Z2I7Z2_9TELE</name>
<dbReference type="EMBL" id="SRLO01000118">
    <property type="protein sequence ID" value="TNN74058.1"/>
    <property type="molecule type" value="Genomic_DNA"/>
</dbReference>
<feature type="region of interest" description="Disordered" evidence="1">
    <location>
        <begin position="1"/>
        <end position="33"/>
    </location>
</feature>
<reference evidence="2 3" key="1">
    <citation type="submission" date="2019-03" db="EMBL/GenBank/DDBJ databases">
        <title>First draft genome of Liparis tanakae, snailfish: a comprehensive survey of snailfish specific genes.</title>
        <authorList>
            <person name="Kim W."/>
            <person name="Song I."/>
            <person name="Jeong J.-H."/>
            <person name="Kim D."/>
            <person name="Kim S."/>
            <person name="Ryu S."/>
            <person name="Song J.Y."/>
            <person name="Lee S.K."/>
        </authorList>
    </citation>
    <scope>NUCLEOTIDE SEQUENCE [LARGE SCALE GENOMIC DNA]</scope>
    <source>
        <tissue evidence="2">Muscle</tissue>
    </source>
</reference>
<keyword evidence="3" id="KW-1185">Reference proteome</keyword>
<evidence type="ECO:0000256" key="1">
    <source>
        <dbReference type="SAM" id="MobiDB-lite"/>
    </source>
</evidence>
<accession>A0A4Z2I7Z2</accession>
<gene>
    <name evidence="2" type="ORF">EYF80_015699</name>
</gene>
<evidence type="ECO:0000313" key="2">
    <source>
        <dbReference type="EMBL" id="TNN74058.1"/>
    </source>
</evidence>
<dbReference type="Proteomes" id="UP000314294">
    <property type="component" value="Unassembled WGS sequence"/>
</dbReference>
<dbReference type="AlphaFoldDB" id="A0A4Z2I7Z2"/>
<protein>
    <submittedName>
        <fullName evidence="2">Uncharacterized protein</fullName>
    </submittedName>
</protein>
<comment type="caution">
    <text evidence="2">The sequence shown here is derived from an EMBL/GenBank/DDBJ whole genome shotgun (WGS) entry which is preliminary data.</text>
</comment>
<proteinExistence type="predicted"/>
<evidence type="ECO:0000313" key="3">
    <source>
        <dbReference type="Proteomes" id="UP000314294"/>
    </source>
</evidence>
<sequence>MAVRASPRSIPIPLRGSSPDETPAGPPRTILAPESSNIDAQSVVLSCKHMAEWPFGGHRGATEGPLRGH</sequence>
<organism evidence="2 3">
    <name type="scientific">Liparis tanakae</name>
    <name type="common">Tanaka's snailfish</name>
    <dbReference type="NCBI Taxonomy" id="230148"/>
    <lineage>
        <taxon>Eukaryota</taxon>
        <taxon>Metazoa</taxon>
        <taxon>Chordata</taxon>
        <taxon>Craniata</taxon>
        <taxon>Vertebrata</taxon>
        <taxon>Euteleostomi</taxon>
        <taxon>Actinopterygii</taxon>
        <taxon>Neopterygii</taxon>
        <taxon>Teleostei</taxon>
        <taxon>Neoteleostei</taxon>
        <taxon>Acanthomorphata</taxon>
        <taxon>Eupercaria</taxon>
        <taxon>Perciformes</taxon>
        <taxon>Cottioidei</taxon>
        <taxon>Cottales</taxon>
        <taxon>Liparidae</taxon>
        <taxon>Liparis</taxon>
    </lineage>
</organism>